<dbReference type="Proteomes" id="UP000765509">
    <property type="component" value="Unassembled WGS sequence"/>
</dbReference>
<evidence type="ECO:0000313" key="1">
    <source>
        <dbReference type="EMBL" id="MBW0584690.1"/>
    </source>
</evidence>
<organism evidence="1 2">
    <name type="scientific">Austropuccinia psidii MF-1</name>
    <dbReference type="NCBI Taxonomy" id="1389203"/>
    <lineage>
        <taxon>Eukaryota</taxon>
        <taxon>Fungi</taxon>
        <taxon>Dikarya</taxon>
        <taxon>Basidiomycota</taxon>
        <taxon>Pucciniomycotina</taxon>
        <taxon>Pucciniomycetes</taxon>
        <taxon>Pucciniales</taxon>
        <taxon>Sphaerophragmiaceae</taxon>
        <taxon>Austropuccinia</taxon>
    </lineage>
</organism>
<gene>
    <name evidence="1" type="ORF">O181_124405</name>
</gene>
<evidence type="ECO:0008006" key="3">
    <source>
        <dbReference type="Google" id="ProtNLM"/>
    </source>
</evidence>
<reference evidence="1" key="1">
    <citation type="submission" date="2021-03" db="EMBL/GenBank/DDBJ databases">
        <title>Draft genome sequence of rust myrtle Austropuccinia psidii MF-1, a brazilian biotype.</title>
        <authorList>
            <person name="Quecine M.C."/>
            <person name="Pachon D.M.R."/>
            <person name="Bonatelli M.L."/>
            <person name="Correr F.H."/>
            <person name="Franceschini L.M."/>
            <person name="Leite T.F."/>
            <person name="Margarido G.R.A."/>
            <person name="Almeida C.A."/>
            <person name="Ferrarezi J.A."/>
            <person name="Labate C.A."/>
        </authorList>
    </citation>
    <scope>NUCLEOTIDE SEQUENCE</scope>
    <source>
        <strain evidence="1">MF-1</strain>
    </source>
</reference>
<evidence type="ECO:0000313" key="2">
    <source>
        <dbReference type="Proteomes" id="UP000765509"/>
    </source>
</evidence>
<sequence length="237" mass="28207">MALICLMESRRVIAMVVTKTSSHQKLLLDHVEKSDEERMNMKDDIQSEMRLINEEMNKISEDNLNIAELSTPFSHLRSAVKPKLEITNPFMTDLSHQEKNQVLIKEEAQAKEWPTFTGEGEYDHISLIKTIEILQEYYVIPDELITARLHSLFEKSSKRWYYSIRQTIGKNTWSWWKQEIITKWANDSWRYRMENACENSFFHPDKDKPLTWFLKQVEILNALYPEMSQKMVQMKIT</sequence>
<comment type="caution">
    <text evidence="1">The sequence shown here is derived from an EMBL/GenBank/DDBJ whole genome shotgun (WGS) entry which is preliminary data.</text>
</comment>
<dbReference type="EMBL" id="AVOT02118757">
    <property type="protein sequence ID" value="MBW0584690.1"/>
    <property type="molecule type" value="Genomic_DNA"/>
</dbReference>
<accession>A0A9Q3Q552</accession>
<keyword evidence="2" id="KW-1185">Reference proteome</keyword>
<proteinExistence type="predicted"/>
<dbReference type="AlphaFoldDB" id="A0A9Q3Q552"/>
<protein>
    <recommendedName>
        <fullName evidence="3">Retrotransposon gag domain-containing protein</fullName>
    </recommendedName>
</protein>
<name>A0A9Q3Q552_9BASI</name>